<name>A0A429ZGG8_9ENTE</name>
<evidence type="ECO:0000313" key="2">
    <source>
        <dbReference type="EMBL" id="RST92724.1"/>
    </source>
</evidence>
<evidence type="ECO:0000313" key="3">
    <source>
        <dbReference type="Proteomes" id="UP000288490"/>
    </source>
</evidence>
<dbReference type="AlphaFoldDB" id="A0A429ZGG8"/>
<dbReference type="RefSeq" id="WP_125958023.1">
    <property type="nucleotide sequence ID" value="NZ_JAQEJV010000016.1"/>
</dbReference>
<sequence>MFKFFKEMKEAVQEGVEEAKEELKEEQEQEKLKSVDMLVELSEIPQEERFGTSLAAPFRTTAFMDWFTLFKSQRESKQEDVVPVHLYKYGNLEELDKDYVRNLKAQQEQSFDIENEADVLSIVQNFY</sequence>
<keyword evidence="1" id="KW-0175">Coiled coil</keyword>
<dbReference type="OrthoDB" id="694244at2"/>
<organism evidence="2 3">
    <name type="scientific">Vagococcus bubulae</name>
    <dbReference type="NCBI Taxonomy" id="1977868"/>
    <lineage>
        <taxon>Bacteria</taxon>
        <taxon>Bacillati</taxon>
        <taxon>Bacillota</taxon>
        <taxon>Bacilli</taxon>
        <taxon>Lactobacillales</taxon>
        <taxon>Enterococcaceae</taxon>
        <taxon>Vagococcus</taxon>
    </lineage>
</organism>
<keyword evidence="3" id="KW-1185">Reference proteome</keyword>
<comment type="caution">
    <text evidence="2">The sequence shown here is derived from an EMBL/GenBank/DDBJ whole genome shotgun (WGS) entry which is preliminary data.</text>
</comment>
<dbReference type="Proteomes" id="UP000288490">
    <property type="component" value="Unassembled WGS sequence"/>
</dbReference>
<reference evidence="2 3" key="1">
    <citation type="submission" date="2017-05" db="EMBL/GenBank/DDBJ databases">
        <title>Vagococcus spp. assemblies.</title>
        <authorList>
            <person name="Gulvik C.A."/>
        </authorList>
    </citation>
    <scope>NUCLEOTIDE SEQUENCE [LARGE SCALE GENOMIC DNA]</scope>
    <source>
        <strain evidence="2 3">SS1994</strain>
    </source>
</reference>
<accession>A0A429ZGG8</accession>
<protein>
    <submittedName>
        <fullName evidence="2">Uncharacterized protein</fullName>
    </submittedName>
</protein>
<evidence type="ECO:0000256" key="1">
    <source>
        <dbReference type="SAM" id="Coils"/>
    </source>
</evidence>
<proteinExistence type="predicted"/>
<feature type="coiled-coil region" evidence="1">
    <location>
        <begin position="6"/>
        <end position="36"/>
    </location>
</feature>
<dbReference type="EMBL" id="NGJT01000015">
    <property type="protein sequence ID" value="RST92724.1"/>
    <property type="molecule type" value="Genomic_DNA"/>
</dbReference>
<gene>
    <name evidence="2" type="ORF">CBF36_08485</name>
</gene>